<protein>
    <submittedName>
        <fullName evidence="2">Septum formation initiator</fullName>
    </submittedName>
</protein>
<sequence length="107" mass="13095">MSFKSIKNKPSFKIATNIYVIILTVFVVWMLFFDENSYLTHREFNSEINELKSWINYHEKKIKKDKKTIQQLQDSLQLERYAREKYLMKKEDEDIYIIEFDTIKSNE</sequence>
<evidence type="ECO:0000313" key="3">
    <source>
        <dbReference type="Proteomes" id="UP000256884"/>
    </source>
</evidence>
<dbReference type="RefSeq" id="WP_115901992.1">
    <property type="nucleotide sequence ID" value="NZ_QUNS01000009.1"/>
</dbReference>
<keyword evidence="1" id="KW-0472">Membrane</keyword>
<keyword evidence="3" id="KW-1185">Reference proteome</keyword>
<comment type="caution">
    <text evidence="2">The sequence shown here is derived from an EMBL/GenBank/DDBJ whole genome shotgun (WGS) entry which is preliminary data.</text>
</comment>
<dbReference type="AlphaFoldDB" id="A0A3E0HH64"/>
<feature type="transmembrane region" description="Helical" evidence="1">
    <location>
        <begin position="12"/>
        <end position="32"/>
    </location>
</feature>
<proteinExistence type="predicted"/>
<evidence type="ECO:0000256" key="1">
    <source>
        <dbReference type="SAM" id="Phobius"/>
    </source>
</evidence>
<organism evidence="2 3">
    <name type="scientific">Tenacibaculum gallaicum</name>
    <dbReference type="NCBI Taxonomy" id="561505"/>
    <lineage>
        <taxon>Bacteria</taxon>
        <taxon>Pseudomonadati</taxon>
        <taxon>Bacteroidota</taxon>
        <taxon>Flavobacteriia</taxon>
        <taxon>Flavobacteriales</taxon>
        <taxon>Flavobacteriaceae</taxon>
        <taxon>Tenacibaculum</taxon>
    </lineage>
</organism>
<dbReference type="InterPro" id="IPR007060">
    <property type="entry name" value="FtsL/DivIC"/>
</dbReference>
<keyword evidence="1" id="KW-1133">Transmembrane helix</keyword>
<evidence type="ECO:0000313" key="2">
    <source>
        <dbReference type="EMBL" id="REH45801.1"/>
    </source>
</evidence>
<dbReference type="Proteomes" id="UP000256884">
    <property type="component" value="Unassembled WGS sequence"/>
</dbReference>
<dbReference type="OrthoDB" id="1467719at2"/>
<reference evidence="2 3" key="1">
    <citation type="submission" date="2018-08" db="EMBL/GenBank/DDBJ databases">
        <title>Genomic Encyclopedia of Type Strains, Phase IV (KMG-IV): sequencing the most valuable type-strain genomes for metagenomic binning, comparative biology and taxonomic classification.</title>
        <authorList>
            <person name="Goeker M."/>
        </authorList>
    </citation>
    <scope>NUCLEOTIDE SEQUENCE [LARGE SCALE GENOMIC DNA]</scope>
    <source>
        <strain evidence="2 3">DSM 18841</strain>
    </source>
</reference>
<dbReference type="Pfam" id="PF04977">
    <property type="entry name" value="DivIC"/>
    <property type="match status" value="1"/>
</dbReference>
<keyword evidence="1" id="KW-0812">Transmembrane</keyword>
<dbReference type="EMBL" id="QUNS01000009">
    <property type="protein sequence ID" value="REH45801.1"/>
    <property type="molecule type" value="Genomic_DNA"/>
</dbReference>
<accession>A0A3E0HH64</accession>
<name>A0A3E0HH64_9FLAO</name>
<gene>
    <name evidence="2" type="ORF">C7448_10951</name>
</gene>